<evidence type="ECO:0000256" key="2">
    <source>
        <dbReference type="ARBA" id="ARBA00004141"/>
    </source>
</evidence>
<dbReference type="EMBL" id="JAVRJZ010000009">
    <property type="protein sequence ID" value="KAK2718791.1"/>
    <property type="molecule type" value="Genomic_DNA"/>
</dbReference>
<gene>
    <name evidence="14" type="ORF">QYM36_005958</name>
</gene>
<comment type="catalytic activity">
    <reaction evidence="12">
        <text>an all-trans-polyprenyl diphosphate + 4-hydroxybenzoate = a 4-hydroxy-3-(all-trans-polyprenyl)benzoate + diphosphate</text>
        <dbReference type="Rhea" id="RHEA:44504"/>
        <dbReference type="Rhea" id="RHEA-COMP:9514"/>
        <dbReference type="Rhea" id="RHEA-COMP:9564"/>
        <dbReference type="ChEBI" id="CHEBI:17879"/>
        <dbReference type="ChEBI" id="CHEBI:33019"/>
        <dbReference type="ChEBI" id="CHEBI:58914"/>
        <dbReference type="ChEBI" id="CHEBI:78396"/>
        <dbReference type="EC" id="2.5.1.39"/>
    </reaction>
    <physiologicalReaction direction="left-to-right" evidence="12">
        <dbReference type="Rhea" id="RHEA:44505"/>
    </physiologicalReaction>
</comment>
<evidence type="ECO:0000256" key="11">
    <source>
        <dbReference type="ARBA" id="ARBA00050454"/>
    </source>
</evidence>
<keyword evidence="4 13" id="KW-0808">Transferase</keyword>
<dbReference type="PANTHER" id="PTHR11048">
    <property type="entry name" value="PRENYLTRANSFERASES"/>
    <property type="match status" value="1"/>
</dbReference>
<dbReference type="FunFam" id="1.20.120.1780:FF:000001">
    <property type="entry name" value="4-hydroxybenzoate octaprenyltransferase"/>
    <property type="match status" value="1"/>
</dbReference>
<comment type="subcellular location">
    <subcellularLocation>
        <location evidence="2">Membrane</location>
        <topology evidence="2">Multi-pass membrane protein</topology>
    </subcellularLocation>
    <subcellularLocation>
        <location evidence="13">Mitochondrion inner membrane</location>
        <topology evidence="13">Multi-pass membrane protein</topology>
        <orientation evidence="13">Matrix side</orientation>
    </subcellularLocation>
</comment>
<evidence type="ECO:0000256" key="1">
    <source>
        <dbReference type="ARBA" id="ARBA00001946"/>
    </source>
</evidence>
<dbReference type="InterPro" id="IPR006370">
    <property type="entry name" value="HB_polyprenyltransferase-like"/>
</dbReference>
<dbReference type="NCBIfam" id="TIGR01474">
    <property type="entry name" value="ubiA_proteo"/>
    <property type="match status" value="1"/>
</dbReference>
<evidence type="ECO:0000313" key="14">
    <source>
        <dbReference type="EMBL" id="KAK2718791.1"/>
    </source>
</evidence>
<keyword evidence="7 13" id="KW-1133">Transmembrane helix</keyword>
<dbReference type="GO" id="GO:0005743">
    <property type="term" value="C:mitochondrial inner membrane"/>
    <property type="evidence" value="ECO:0007669"/>
    <property type="project" value="UniProtKB-SubCell"/>
</dbReference>
<comment type="catalytic activity">
    <reaction evidence="11">
        <text>all-trans-nonaprenyl diphosphate + 4-hydroxybenzoate = 4-hydroxy-3-(all-trans-nonaprenyl)benzoate + diphosphate</text>
        <dbReference type="Rhea" id="RHEA:17709"/>
        <dbReference type="ChEBI" id="CHEBI:17879"/>
        <dbReference type="ChEBI" id="CHEBI:33019"/>
        <dbReference type="ChEBI" id="CHEBI:58391"/>
        <dbReference type="ChEBI" id="CHEBI:84502"/>
        <dbReference type="EC" id="2.5.1.39"/>
    </reaction>
    <physiologicalReaction direction="left-to-right" evidence="11">
        <dbReference type="Rhea" id="RHEA:17710"/>
    </physiologicalReaction>
</comment>
<evidence type="ECO:0000256" key="5">
    <source>
        <dbReference type="ARBA" id="ARBA00022688"/>
    </source>
</evidence>
<dbReference type="Pfam" id="PF01040">
    <property type="entry name" value="UbiA"/>
    <property type="match status" value="1"/>
</dbReference>
<dbReference type="PROSITE" id="PS00943">
    <property type="entry name" value="UBIA"/>
    <property type="match status" value="1"/>
</dbReference>
<name>A0AA88I2P0_ARTSF</name>
<keyword evidence="13" id="KW-0999">Mitochondrion inner membrane</keyword>
<dbReference type="Gene3D" id="3.60.10.10">
    <property type="entry name" value="Endonuclease/exonuclease/phosphatase"/>
    <property type="match status" value="1"/>
</dbReference>
<dbReference type="Proteomes" id="UP001187531">
    <property type="component" value="Unassembled WGS sequence"/>
</dbReference>
<dbReference type="InterPro" id="IPR030470">
    <property type="entry name" value="UbiA_prenylTrfase_CS"/>
</dbReference>
<comment type="similarity">
    <text evidence="3 13">Belongs to the UbiA prenyltransferase family.</text>
</comment>
<dbReference type="CDD" id="cd13959">
    <property type="entry name" value="PT_UbiA_COQ2"/>
    <property type="match status" value="1"/>
</dbReference>
<evidence type="ECO:0000256" key="4">
    <source>
        <dbReference type="ARBA" id="ARBA00022679"/>
    </source>
</evidence>
<dbReference type="InterPro" id="IPR039653">
    <property type="entry name" value="Prenyltransferase"/>
</dbReference>
<evidence type="ECO:0000256" key="6">
    <source>
        <dbReference type="ARBA" id="ARBA00022692"/>
    </source>
</evidence>
<feature type="transmembrane region" description="Helical" evidence="13">
    <location>
        <begin position="359"/>
        <end position="376"/>
    </location>
</feature>
<feature type="transmembrane region" description="Helical" evidence="13">
    <location>
        <begin position="333"/>
        <end position="350"/>
    </location>
</feature>
<feature type="transmembrane region" description="Helical" evidence="13">
    <location>
        <begin position="236"/>
        <end position="255"/>
    </location>
</feature>
<accession>A0AA88I2P0</accession>
<organism evidence="14 15">
    <name type="scientific">Artemia franciscana</name>
    <name type="common">Brine shrimp</name>
    <name type="synonym">Artemia sanfranciscana</name>
    <dbReference type="NCBI Taxonomy" id="6661"/>
    <lineage>
        <taxon>Eukaryota</taxon>
        <taxon>Metazoa</taxon>
        <taxon>Ecdysozoa</taxon>
        <taxon>Arthropoda</taxon>
        <taxon>Crustacea</taxon>
        <taxon>Branchiopoda</taxon>
        <taxon>Anostraca</taxon>
        <taxon>Artemiidae</taxon>
        <taxon>Artemia</taxon>
    </lineage>
</organism>
<dbReference type="InterPro" id="IPR036691">
    <property type="entry name" value="Endo/exonu/phosph_ase_sf"/>
</dbReference>
<comment type="cofactor">
    <cofactor evidence="1 13">
        <name>Mg(2+)</name>
        <dbReference type="ChEBI" id="CHEBI:18420"/>
    </cofactor>
</comment>
<dbReference type="Gene3D" id="1.10.357.140">
    <property type="entry name" value="UbiA prenyltransferase"/>
    <property type="match status" value="1"/>
</dbReference>
<dbReference type="PANTHER" id="PTHR11048:SF28">
    <property type="entry name" value="4-HYDROXYBENZOATE POLYPRENYLTRANSFERASE, MITOCHONDRIAL"/>
    <property type="match status" value="1"/>
</dbReference>
<dbReference type="HAMAP" id="MF_01635">
    <property type="entry name" value="UbiA"/>
    <property type="match status" value="1"/>
</dbReference>
<keyword evidence="9 13" id="KW-0414">Isoprene biosynthesis</keyword>
<reference evidence="14" key="1">
    <citation type="submission" date="2023-07" db="EMBL/GenBank/DDBJ databases">
        <title>Chromosome-level genome assembly of Artemia franciscana.</title>
        <authorList>
            <person name="Jo E."/>
        </authorList>
    </citation>
    <scope>NUCLEOTIDE SEQUENCE</scope>
    <source>
        <tissue evidence="14">Whole body</tissue>
    </source>
</reference>
<dbReference type="AlphaFoldDB" id="A0AA88I2P0"/>
<dbReference type="EC" id="2.5.1.39" evidence="13"/>
<dbReference type="FunFam" id="1.10.357.140:FF:000003">
    <property type="entry name" value="4-hydroxybenzoate polyprenyltransferase, mitochondrial"/>
    <property type="match status" value="1"/>
</dbReference>
<sequence>MRRTLLVVMKTPGNFTANSKASQTPFQKKTILVIGDFNAAVGSNSVGNENVMGKFGYGTRNIRGERLLEYCRDKKPVVADTLFKHRERRKVTWRSPDGTPVGSRIIIKKKALHKYVLYGLDLNLSKEEIHFELLDASGRLVESATVTRLQQKKDETSNFKCLREQAKMLTTSYNVLFGKNRLFLNSVLPKLKFTLRCCSTNQTEPRKKTNLPEKIVSSFPVELQPYLKLMRADKPVGTWLLFWPCGWSLALATPGSNIPDLGLLSLFLVGAFVMRGAGCTINDIWDKDFDRKVVRTKDRPIASGEISRFHALVFLAGQLGIGLSILLQFNWNSILIGASSLGFVALYPAMKRITYWPQLVLGLTLNWGALMGWSALHGTTDWYSVLPLYAAGVCWTMIYDTIYAHQDKYDDAVVGVKSTALRFGADTKKWLSVFGVGMITNLFIAGHMSSQSWPFYASVMLTAIHIGRQVSSVKLDDSNDCAEKFQSNKYVGLLLFLGITAGSFLK</sequence>
<comment type="catalytic activity">
    <reaction evidence="10">
        <text>all-trans-decaprenyl diphosphate + 4-hydroxybenzoate = 4-hydroxy-3-(all-trans-decaprenyl)benzoate + diphosphate</text>
        <dbReference type="Rhea" id="RHEA:44564"/>
        <dbReference type="ChEBI" id="CHEBI:17879"/>
        <dbReference type="ChEBI" id="CHEBI:33019"/>
        <dbReference type="ChEBI" id="CHEBI:60721"/>
        <dbReference type="ChEBI" id="CHEBI:84503"/>
        <dbReference type="EC" id="2.5.1.39"/>
    </reaction>
    <physiologicalReaction direction="left-to-right" evidence="10">
        <dbReference type="Rhea" id="RHEA:44565"/>
    </physiologicalReaction>
</comment>
<keyword evidence="8 13" id="KW-0472">Membrane</keyword>
<evidence type="ECO:0000256" key="7">
    <source>
        <dbReference type="ARBA" id="ARBA00022989"/>
    </source>
</evidence>
<feature type="transmembrane region" description="Helical" evidence="13">
    <location>
        <begin position="382"/>
        <end position="399"/>
    </location>
</feature>
<proteinExistence type="inferred from homology"/>
<evidence type="ECO:0000256" key="3">
    <source>
        <dbReference type="ARBA" id="ARBA00005985"/>
    </source>
</evidence>
<comment type="function">
    <text evidence="13">Catalyzes the prenylation of para-hydroxybenzoate (PHB) with an all-trans polyprenyl group. Mediates the second step in the final reaction sequence of coenzyme Q (CoQ) biosynthesis, which is the condensation of the polyisoprenoid side chain with PHB, generating the first membrane-bound Q intermediate.</text>
</comment>
<dbReference type="GO" id="GO:0008299">
    <property type="term" value="P:isoprenoid biosynthetic process"/>
    <property type="evidence" value="ECO:0007669"/>
    <property type="project" value="UniProtKB-UniRule"/>
</dbReference>
<keyword evidence="13" id="KW-0496">Mitochondrion</keyword>
<evidence type="ECO:0000256" key="9">
    <source>
        <dbReference type="ARBA" id="ARBA00023229"/>
    </source>
</evidence>
<keyword evidence="6 13" id="KW-0812">Transmembrane</keyword>
<evidence type="ECO:0000256" key="13">
    <source>
        <dbReference type="HAMAP-Rule" id="MF_03189"/>
    </source>
</evidence>
<evidence type="ECO:0000256" key="10">
    <source>
        <dbReference type="ARBA" id="ARBA00049890"/>
    </source>
</evidence>
<feature type="transmembrane region" description="Helical" evidence="13">
    <location>
        <begin position="430"/>
        <end position="447"/>
    </location>
</feature>
<comment type="pathway">
    <text evidence="13">Cofactor biosynthesis; ubiquinone biosynthesis.</text>
</comment>
<feature type="transmembrane region" description="Helical" evidence="13">
    <location>
        <begin position="306"/>
        <end position="327"/>
    </location>
</feature>
<comment type="caution">
    <text evidence="14">The sequence shown here is derived from an EMBL/GenBank/DDBJ whole genome shotgun (WGS) entry which is preliminary data.</text>
</comment>
<feature type="transmembrane region" description="Helical" evidence="13">
    <location>
        <begin position="261"/>
        <end position="285"/>
    </location>
</feature>
<dbReference type="InterPro" id="IPR000537">
    <property type="entry name" value="UbiA_prenyltransferase"/>
</dbReference>
<evidence type="ECO:0000313" key="15">
    <source>
        <dbReference type="Proteomes" id="UP001187531"/>
    </source>
</evidence>
<keyword evidence="15" id="KW-1185">Reference proteome</keyword>
<dbReference type="GO" id="GO:0006744">
    <property type="term" value="P:ubiquinone biosynthetic process"/>
    <property type="evidence" value="ECO:0007669"/>
    <property type="project" value="UniProtKB-UniRule"/>
</dbReference>
<protein>
    <recommendedName>
        <fullName evidence="13">4-hydroxybenzoate polyprenyltransferase, mitochondrial</fullName>
        <shortName evidence="13">4-HB polyprenyltransferase</shortName>
        <ecNumber evidence="13">2.5.1.39</ecNumber>
    </recommendedName>
    <alternativeName>
        <fullName evidence="13">Para-hydroxybenzoate--polyprenyltransferase</fullName>
        <shortName evidence="13">PHB:PPT</shortName>
        <shortName evidence="13">PHB:polyprenyltransferase</shortName>
    </alternativeName>
</protein>
<evidence type="ECO:0000256" key="12">
    <source>
        <dbReference type="ARBA" id="ARBA00051182"/>
    </source>
</evidence>
<keyword evidence="5 13" id="KW-0831">Ubiquinone biosynthesis</keyword>
<dbReference type="GO" id="GO:0008412">
    <property type="term" value="F:4-hydroxybenzoate polyprenyltransferase activity"/>
    <property type="evidence" value="ECO:0007669"/>
    <property type="project" value="UniProtKB-EC"/>
</dbReference>
<evidence type="ECO:0000256" key="8">
    <source>
        <dbReference type="ARBA" id="ARBA00023136"/>
    </source>
</evidence>
<dbReference type="InterPro" id="IPR044878">
    <property type="entry name" value="UbiA_sf"/>
</dbReference>